<dbReference type="InterPro" id="IPR036691">
    <property type="entry name" value="Endo/exonu/phosph_ase_sf"/>
</dbReference>
<keyword evidence="2" id="KW-0378">Hydrolase</keyword>
<gene>
    <name evidence="2" type="ORF">MGR_0068</name>
</gene>
<dbReference type="Gene3D" id="3.60.10.10">
    <property type="entry name" value="Endonuclease/exonuclease/phosphatase"/>
    <property type="match status" value="1"/>
</dbReference>
<dbReference type="PANTHER" id="PTHR42834:SF1">
    <property type="entry name" value="ENDONUCLEASE_EXONUCLEASE_PHOSPHATASE FAMILY PROTEIN (AFU_ORTHOLOGUE AFUA_3G09210)"/>
    <property type="match status" value="1"/>
</dbReference>
<organism evidence="2">
    <name type="scientific">Magnetospirillum gryphiswaldense</name>
    <dbReference type="NCBI Taxonomy" id="55518"/>
    <lineage>
        <taxon>Bacteria</taxon>
        <taxon>Pseudomonadati</taxon>
        <taxon>Pseudomonadota</taxon>
        <taxon>Alphaproteobacteria</taxon>
        <taxon>Rhodospirillales</taxon>
        <taxon>Rhodospirillaceae</taxon>
        <taxon>Magnetospirillum</taxon>
    </lineage>
</organism>
<accession>A4TVH6</accession>
<feature type="domain" description="Endonuclease/exonuclease/phosphatase" evidence="1">
    <location>
        <begin position="60"/>
        <end position="340"/>
    </location>
</feature>
<reference evidence="2" key="1">
    <citation type="journal article" date="2007" name="J. Bacteriol.">
        <title>Comparative genome analysis of four magnetotactic bacteria reveals a complex set of group-specific genes implicated in magnetosome biomineralization and function.</title>
        <authorList>
            <person name="Richter M."/>
            <person name="Kube M."/>
            <person name="Bazylinski D.A."/>
            <person name="Lombardot T."/>
            <person name="Gloeckner F.O."/>
            <person name="Reinhardt R."/>
            <person name="Schueler D."/>
        </authorList>
    </citation>
    <scope>NUCLEOTIDE SEQUENCE</scope>
    <source>
        <strain evidence="2">MSR-1</strain>
    </source>
</reference>
<name>A4TVH6_9PROT</name>
<dbReference type="SUPFAM" id="SSF56219">
    <property type="entry name" value="DNase I-like"/>
    <property type="match status" value="1"/>
</dbReference>
<dbReference type="AlphaFoldDB" id="A4TVH6"/>
<dbReference type="InterPro" id="IPR005135">
    <property type="entry name" value="Endo/exonuclease/phosphatase"/>
</dbReference>
<evidence type="ECO:0000259" key="1">
    <source>
        <dbReference type="Pfam" id="PF03372"/>
    </source>
</evidence>
<sequence>MALPTLYVSLHVRTAISYLIPVPSNSIALDGCLIQAGGGLHCMTGQGGDGGPKVERWRLATFNLESLDDRLSGADDFADRMAVLRPQLQRLRADILCLQEVNAHTIDGKHGPREATGLDRLLDGTAYADYHRVISLNRGGKRPADRHNLVILSRFPLLSHGQVWHDLVPPPAILPVTARPAPDQAQAVEWDRPILWADVDLGHDRVLHVVNLHLRAPRAAWLAGQKTEHGLWLSVGGWAEGFYLAAVKRAGQALEARLVVEQMFDAQGDALVAVCGDFNAGDREAPVRTLRGDEEDTGNGHLAARMLVPVERSIPESQRFSVVHHGQRVMLDHILVSRPLLGCLAACEIHNETLGDELVGPATVWTAPDSFHAPMVAEFIGD</sequence>
<proteinExistence type="predicted"/>
<dbReference type="Pfam" id="PF03372">
    <property type="entry name" value="Exo_endo_phos"/>
    <property type="match status" value="1"/>
</dbReference>
<protein>
    <submittedName>
        <fullName evidence="2">Metal-dependent hydrolase</fullName>
    </submittedName>
</protein>
<dbReference type="PANTHER" id="PTHR42834">
    <property type="entry name" value="ENDONUCLEASE/EXONUCLEASE/PHOSPHATASE FAMILY PROTEIN (AFU_ORTHOLOGUE AFUA_3G09210)"/>
    <property type="match status" value="1"/>
</dbReference>
<evidence type="ECO:0000313" key="2">
    <source>
        <dbReference type="EMBL" id="CAM74633.1"/>
    </source>
</evidence>
<dbReference type="GO" id="GO:0016787">
    <property type="term" value="F:hydrolase activity"/>
    <property type="evidence" value="ECO:0007669"/>
    <property type="project" value="UniProtKB-KW"/>
</dbReference>
<dbReference type="EMBL" id="CU459003">
    <property type="protein sequence ID" value="CAM74633.1"/>
    <property type="molecule type" value="Genomic_DNA"/>
</dbReference>